<organism evidence="2 3">
    <name type="scientific">Actinoallomurus iriomotensis</name>
    <dbReference type="NCBI Taxonomy" id="478107"/>
    <lineage>
        <taxon>Bacteria</taxon>
        <taxon>Bacillati</taxon>
        <taxon>Actinomycetota</taxon>
        <taxon>Actinomycetes</taxon>
        <taxon>Streptosporangiales</taxon>
        <taxon>Thermomonosporaceae</taxon>
        <taxon>Actinoallomurus</taxon>
    </lineage>
</organism>
<protein>
    <submittedName>
        <fullName evidence="2">Uncharacterized protein</fullName>
    </submittedName>
</protein>
<dbReference type="SUPFAM" id="SSF56235">
    <property type="entry name" value="N-terminal nucleophile aminohydrolases (Ntn hydrolases)"/>
    <property type="match status" value="1"/>
</dbReference>
<feature type="region of interest" description="Disordered" evidence="1">
    <location>
        <begin position="1"/>
        <end position="59"/>
    </location>
</feature>
<dbReference type="AlphaFoldDB" id="A0A9W6S9A3"/>
<accession>A0A9W6S9A3</accession>
<evidence type="ECO:0000313" key="2">
    <source>
        <dbReference type="EMBL" id="GLY89719.1"/>
    </source>
</evidence>
<evidence type="ECO:0000313" key="3">
    <source>
        <dbReference type="Proteomes" id="UP001165074"/>
    </source>
</evidence>
<evidence type="ECO:0000256" key="1">
    <source>
        <dbReference type="SAM" id="MobiDB-lite"/>
    </source>
</evidence>
<sequence length="261" mass="26724">MASRDPTAPATAGTAKEVPLQAVQAHRRAGGARAAGDRGRPLSDQCGEANPPYPDGGPPIPKASMTAIVGITDGRTVVIAGDSAGVGGGVTQPRLDAKVFINGPYVIGYTSSFRMGQILRYAFKAPVPPEDDEGLHAFMCTGFINSVREGLKDGGWASKNNEQEEGGSFLVGVRGRLFEIGEDYQVGELADGYSAVGCGAEIALGALHATGDTGMSLEARATAALEAAAHFSTGVRPPFTIVGTTKSATDGHPGSEDIPPS</sequence>
<keyword evidence="3" id="KW-1185">Reference proteome</keyword>
<reference evidence="2" key="1">
    <citation type="submission" date="2023-03" db="EMBL/GenBank/DDBJ databases">
        <title>Actinoallomurus iriomotensis NBRC 103684.</title>
        <authorList>
            <person name="Ichikawa N."/>
            <person name="Sato H."/>
            <person name="Tonouchi N."/>
        </authorList>
    </citation>
    <scope>NUCLEOTIDE SEQUENCE</scope>
    <source>
        <strain evidence="2">NBRC 103684</strain>
    </source>
</reference>
<dbReference type="InterPro" id="IPR029055">
    <property type="entry name" value="Ntn_hydrolases_N"/>
</dbReference>
<name>A0A9W6S9A3_9ACTN</name>
<proteinExistence type="predicted"/>
<dbReference type="Proteomes" id="UP001165074">
    <property type="component" value="Unassembled WGS sequence"/>
</dbReference>
<dbReference type="Gene3D" id="3.60.20.10">
    <property type="entry name" value="Glutamine Phosphoribosylpyrophosphate, subunit 1, domain 1"/>
    <property type="match status" value="1"/>
</dbReference>
<comment type="caution">
    <text evidence="2">The sequence shown here is derived from an EMBL/GenBank/DDBJ whole genome shotgun (WGS) entry which is preliminary data.</text>
</comment>
<gene>
    <name evidence="2" type="ORF">Airi02_076480</name>
</gene>
<dbReference type="EMBL" id="BSTK01000014">
    <property type="protein sequence ID" value="GLY89719.1"/>
    <property type="molecule type" value="Genomic_DNA"/>
</dbReference>